<organism evidence="3 4">
    <name type="scientific">Amycolatopsis echigonensis</name>
    <dbReference type="NCBI Taxonomy" id="2576905"/>
    <lineage>
        <taxon>Bacteria</taxon>
        <taxon>Bacillati</taxon>
        <taxon>Actinomycetota</taxon>
        <taxon>Actinomycetes</taxon>
        <taxon>Pseudonocardiales</taxon>
        <taxon>Pseudonocardiaceae</taxon>
        <taxon>Amycolatopsis</taxon>
    </lineage>
</organism>
<protein>
    <recommendedName>
        <fullName evidence="2">Toxin YqcG C-terminal domain-containing protein</fullName>
    </recommendedName>
</protein>
<evidence type="ECO:0000313" key="4">
    <source>
        <dbReference type="Proteomes" id="UP000550260"/>
    </source>
</evidence>
<feature type="region of interest" description="Disordered" evidence="1">
    <location>
        <begin position="94"/>
        <end position="113"/>
    </location>
</feature>
<proteinExistence type="predicted"/>
<comment type="caution">
    <text evidence="3">The sequence shown here is derived from an EMBL/GenBank/DDBJ whole genome shotgun (WGS) entry which is preliminary data.</text>
</comment>
<dbReference type="Proteomes" id="UP000550260">
    <property type="component" value="Unassembled WGS sequence"/>
</dbReference>
<dbReference type="AlphaFoldDB" id="A0A8E2BAK0"/>
<evidence type="ECO:0000256" key="1">
    <source>
        <dbReference type="SAM" id="MobiDB-lite"/>
    </source>
</evidence>
<dbReference type="EMBL" id="JACJHR010000177">
    <property type="protein sequence ID" value="MBB2506400.1"/>
    <property type="molecule type" value="Genomic_DNA"/>
</dbReference>
<dbReference type="Pfam" id="PF14410">
    <property type="entry name" value="GH-E"/>
    <property type="match status" value="1"/>
</dbReference>
<sequence>MLRGTNAPGLVTSRGGFRAATEGAAWEEAAEGPSGGRMCPTQGPNCVGEVMVPPRTPGQARDWDVSHNPSWTNRRFAPDVTRAEVLDDYQQGTSLECPACNRSGGNDDSRFGG</sequence>
<reference evidence="3 4" key="1">
    <citation type="submission" date="2020-08" db="EMBL/GenBank/DDBJ databases">
        <title>Amycolatopsis echigonensis JCM 21831.</title>
        <authorList>
            <person name="Tedsree N."/>
            <person name="Kuncharoen N."/>
            <person name="Likhitwitayawuid K."/>
            <person name="Tanasupawat S."/>
        </authorList>
    </citation>
    <scope>NUCLEOTIDE SEQUENCE [LARGE SCALE GENOMIC DNA]</scope>
    <source>
        <strain evidence="3 4">JCM 21831</strain>
    </source>
</reference>
<dbReference type="InterPro" id="IPR026835">
    <property type="entry name" value="YqcG_C"/>
</dbReference>
<accession>A0A8E2BAK0</accession>
<evidence type="ECO:0000259" key="2">
    <source>
        <dbReference type="Pfam" id="PF14410"/>
    </source>
</evidence>
<feature type="domain" description="Toxin YqcG C-terminal" evidence="2">
    <location>
        <begin position="52"/>
        <end position="105"/>
    </location>
</feature>
<gene>
    <name evidence="3" type="ORF">H5411_45765</name>
</gene>
<evidence type="ECO:0000313" key="3">
    <source>
        <dbReference type="EMBL" id="MBB2506400.1"/>
    </source>
</evidence>
<name>A0A8E2BAK0_9PSEU</name>